<dbReference type="EMBL" id="JBHMEP010000004">
    <property type="protein sequence ID" value="MFB9136232.1"/>
    <property type="molecule type" value="Genomic_DNA"/>
</dbReference>
<dbReference type="Pfam" id="PF00072">
    <property type="entry name" value="Response_reg"/>
    <property type="match status" value="1"/>
</dbReference>
<dbReference type="SMART" id="SM00448">
    <property type="entry name" value="REC"/>
    <property type="match status" value="1"/>
</dbReference>
<reference evidence="8 9" key="1">
    <citation type="submission" date="2024-09" db="EMBL/GenBank/DDBJ databases">
        <authorList>
            <person name="Sun Q."/>
            <person name="Mori K."/>
        </authorList>
    </citation>
    <scope>NUCLEOTIDE SEQUENCE [LARGE SCALE GENOMIC DNA]</scope>
    <source>
        <strain evidence="8 9">CECT 8064</strain>
    </source>
</reference>
<accession>A0ABV5HQK6</accession>
<dbReference type="InterPro" id="IPR014460">
    <property type="entry name" value="Sig_transdc_resp-reg_VieB"/>
</dbReference>
<keyword evidence="5" id="KW-0804">Transcription</keyword>
<feature type="modified residue" description="4-aspartylphosphate" evidence="6">
    <location>
        <position position="57"/>
    </location>
</feature>
<comment type="caution">
    <text evidence="8">The sequence shown here is derived from an EMBL/GenBank/DDBJ whole genome shotgun (WGS) entry which is preliminary data.</text>
</comment>
<evidence type="ECO:0000259" key="7">
    <source>
        <dbReference type="PROSITE" id="PS50110"/>
    </source>
</evidence>
<dbReference type="SUPFAM" id="SSF48452">
    <property type="entry name" value="TPR-like"/>
    <property type="match status" value="1"/>
</dbReference>
<protein>
    <submittedName>
        <fullName evidence="8">Response regulator</fullName>
    </submittedName>
</protein>
<evidence type="ECO:0000256" key="6">
    <source>
        <dbReference type="PROSITE-ProRule" id="PRU00169"/>
    </source>
</evidence>
<feature type="domain" description="Response regulatory" evidence="7">
    <location>
        <begin position="5"/>
        <end position="126"/>
    </location>
</feature>
<evidence type="ECO:0000313" key="8">
    <source>
        <dbReference type="EMBL" id="MFB9136232.1"/>
    </source>
</evidence>
<dbReference type="PIRSF" id="PIRSF011521">
    <property type="entry name" value="VieB"/>
    <property type="match status" value="1"/>
</dbReference>
<dbReference type="InterPro" id="IPR039420">
    <property type="entry name" value="WalR-like"/>
</dbReference>
<keyword evidence="1 6" id="KW-0597">Phosphoprotein</keyword>
<dbReference type="SUPFAM" id="SSF52172">
    <property type="entry name" value="CheY-like"/>
    <property type="match status" value="1"/>
</dbReference>
<evidence type="ECO:0000256" key="4">
    <source>
        <dbReference type="ARBA" id="ARBA00023125"/>
    </source>
</evidence>
<dbReference type="PANTHER" id="PTHR48111">
    <property type="entry name" value="REGULATOR OF RPOS"/>
    <property type="match status" value="1"/>
</dbReference>
<proteinExistence type="predicted"/>
<keyword evidence="2" id="KW-0902">Two-component regulatory system</keyword>
<evidence type="ECO:0000256" key="3">
    <source>
        <dbReference type="ARBA" id="ARBA00023015"/>
    </source>
</evidence>
<dbReference type="InterPro" id="IPR011006">
    <property type="entry name" value="CheY-like_superfamily"/>
</dbReference>
<dbReference type="InterPro" id="IPR001789">
    <property type="entry name" value="Sig_transdc_resp-reg_receiver"/>
</dbReference>
<dbReference type="Gene3D" id="1.25.40.10">
    <property type="entry name" value="Tetratricopeptide repeat domain"/>
    <property type="match status" value="1"/>
</dbReference>
<evidence type="ECO:0000256" key="1">
    <source>
        <dbReference type="ARBA" id="ARBA00022553"/>
    </source>
</evidence>
<keyword evidence="3" id="KW-0805">Transcription regulation</keyword>
<dbReference type="RefSeq" id="WP_390194267.1">
    <property type="nucleotide sequence ID" value="NZ_JBHMEP010000004.1"/>
</dbReference>
<dbReference type="Gene3D" id="3.40.50.2300">
    <property type="match status" value="1"/>
</dbReference>
<name>A0ABV5HQK6_9VIBR</name>
<organism evidence="8 9">
    <name type="scientific">Vibrio olivae</name>
    <dbReference type="NCBI Taxonomy" id="1243002"/>
    <lineage>
        <taxon>Bacteria</taxon>
        <taxon>Pseudomonadati</taxon>
        <taxon>Pseudomonadota</taxon>
        <taxon>Gammaproteobacteria</taxon>
        <taxon>Vibrionales</taxon>
        <taxon>Vibrionaceae</taxon>
        <taxon>Vibrio</taxon>
    </lineage>
</organism>
<dbReference type="InterPro" id="IPR011990">
    <property type="entry name" value="TPR-like_helical_dom_sf"/>
</dbReference>
<keyword evidence="4" id="KW-0238">DNA-binding</keyword>
<evidence type="ECO:0000313" key="9">
    <source>
        <dbReference type="Proteomes" id="UP001589645"/>
    </source>
</evidence>
<evidence type="ECO:0000256" key="2">
    <source>
        <dbReference type="ARBA" id="ARBA00023012"/>
    </source>
</evidence>
<sequence length="537" mass="62800">MKTATVLVADDSRLICTSLANQLRAAGFHKDNIALSYKSTDVLNKCRHTHYDLIICDYNFNGYLNGYQLLEELRHHQYLQPKTLFVFLTGENDQKVVRTIIDTQPDDYILKPFNKPFLLKRIKSGIQRKRQLLPLYQALERRDYQTAIDECDHLIESFPQYKAIILKIKAESLNHSQQYSAAKQLYLTLLKEDNQDWVKVALANTLVKNNEVDQAKGLLNTLKNKKSNPYYFDEMSNISLVDDDVPAAISHLKRSTMLLEAGADRELIIANLSMAVSAYKDAFLFMGRYYDNNKNTYRGNIDTRINYLRYFLFQFFDKHNQSTFEHQLISMMPILKELNQRKDLNLQNALVSAHIHLLRGEIHQAITRLASVFPRLDTLGFYDLYHLLALLERCSMLKEIKIVNQRCRDKIKAERNLSLYRTQVYMLSNFESALEQKQQTVTNIKYHIEQLKQFGSARLNDIIDFYMQLHEIMPYSRKLCLAITKLMAFNTIAYRGRHDLQLKLSECHQTLSRLLSADEQTTLNYQQMYQKAQRNLG</sequence>
<evidence type="ECO:0000256" key="5">
    <source>
        <dbReference type="ARBA" id="ARBA00023163"/>
    </source>
</evidence>
<dbReference type="PROSITE" id="PS50110">
    <property type="entry name" value="RESPONSE_REGULATORY"/>
    <property type="match status" value="1"/>
</dbReference>
<dbReference type="Proteomes" id="UP001589645">
    <property type="component" value="Unassembled WGS sequence"/>
</dbReference>
<dbReference type="PANTHER" id="PTHR48111:SF1">
    <property type="entry name" value="TWO-COMPONENT RESPONSE REGULATOR ORR33"/>
    <property type="match status" value="1"/>
</dbReference>
<gene>
    <name evidence="8" type="ORF">ACFFUV_14760</name>
</gene>
<keyword evidence="9" id="KW-1185">Reference proteome</keyword>